<dbReference type="Proteomes" id="UP000322667">
    <property type="component" value="Chromosome A07"/>
</dbReference>
<dbReference type="AlphaFoldDB" id="A0A5D2PS59"/>
<evidence type="ECO:0000313" key="2">
    <source>
        <dbReference type="Proteomes" id="UP000322667"/>
    </source>
</evidence>
<keyword evidence="2" id="KW-1185">Reference proteome</keyword>
<sequence>MKPFNLFFKTKKKKIIPYFHYCLKTRDYPFLNSPPSSYSSSTGQREVVRSPLLSLSTTLRRCGWGFRCVIEHVSDVAWWRSVQHGGNARCAGEAQCWLQLKGGLLRGFFFEVV</sequence>
<organism evidence="1 2">
    <name type="scientific">Gossypium tomentosum</name>
    <name type="common">Hawaiian cotton</name>
    <name type="synonym">Gossypium sandvicense</name>
    <dbReference type="NCBI Taxonomy" id="34277"/>
    <lineage>
        <taxon>Eukaryota</taxon>
        <taxon>Viridiplantae</taxon>
        <taxon>Streptophyta</taxon>
        <taxon>Embryophyta</taxon>
        <taxon>Tracheophyta</taxon>
        <taxon>Spermatophyta</taxon>
        <taxon>Magnoliopsida</taxon>
        <taxon>eudicotyledons</taxon>
        <taxon>Gunneridae</taxon>
        <taxon>Pentapetalae</taxon>
        <taxon>rosids</taxon>
        <taxon>malvids</taxon>
        <taxon>Malvales</taxon>
        <taxon>Malvaceae</taxon>
        <taxon>Malvoideae</taxon>
        <taxon>Gossypium</taxon>
    </lineage>
</organism>
<proteinExistence type="predicted"/>
<evidence type="ECO:0000313" key="1">
    <source>
        <dbReference type="EMBL" id="TYI18856.1"/>
    </source>
</evidence>
<gene>
    <name evidence="1" type="ORF">ES332_A07G122400v1</name>
</gene>
<accession>A0A5D2PS59</accession>
<protein>
    <submittedName>
        <fullName evidence="1">Uncharacterized protein</fullName>
    </submittedName>
</protein>
<name>A0A5D2PS59_GOSTO</name>
<reference evidence="1 2" key="1">
    <citation type="submission" date="2019-07" db="EMBL/GenBank/DDBJ databases">
        <title>WGS assembly of Gossypium tomentosum.</title>
        <authorList>
            <person name="Chen Z.J."/>
            <person name="Sreedasyam A."/>
            <person name="Ando A."/>
            <person name="Song Q."/>
            <person name="De L."/>
            <person name="Hulse-Kemp A."/>
            <person name="Ding M."/>
            <person name="Ye W."/>
            <person name="Kirkbride R."/>
            <person name="Jenkins J."/>
            <person name="Plott C."/>
            <person name="Lovell J."/>
            <person name="Lin Y.-M."/>
            <person name="Vaughn R."/>
            <person name="Liu B."/>
            <person name="Li W."/>
            <person name="Simpson S."/>
            <person name="Scheffler B."/>
            <person name="Saski C."/>
            <person name="Grover C."/>
            <person name="Hu G."/>
            <person name="Conover J."/>
            <person name="Carlson J."/>
            <person name="Shu S."/>
            <person name="Boston L."/>
            <person name="Williams M."/>
            <person name="Peterson D."/>
            <person name="Mcgee K."/>
            <person name="Jones D."/>
            <person name="Wendel J."/>
            <person name="Stelly D."/>
            <person name="Grimwood J."/>
            <person name="Schmutz J."/>
        </authorList>
    </citation>
    <scope>NUCLEOTIDE SEQUENCE [LARGE SCALE GENOMIC DNA]</scope>
    <source>
        <strain evidence="1">7179.01</strain>
    </source>
</reference>
<dbReference type="EMBL" id="CM017616">
    <property type="protein sequence ID" value="TYI18856.1"/>
    <property type="molecule type" value="Genomic_DNA"/>
</dbReference>